<protein>
    <recommendedName>
        <fullName evidence="1">Polymerase/histidinol phosphatase N-terminal domain-containing protein</fullName>
    </recommendedName>
</protein>
<feature type="domain" description="Polymerase/histidinol phosphatase N-terminal" evidence="1">
    <location>
        <begin position="5"/>
        <end position="72"/>
    </location>
</feature>
<sequence>MAPFTHLHVAGAFSPGHGTSWPEDFAEAAATDGAPALAVTDRNGLYGALRHVRACLGHGLGAIVGVDLAVLAEDPAHDGACAPGRGGAGVSGRVVVLARGGNGGAGWGALCRLVSDAHAHTGRKPKGTVPVGVLRSELAARCLDPRTGRPVLTVLIGPDSDVGRAMLGSRFLRPRTLFREWLEALPQGVAAVELVAPADGEAEAPIAGGTVRMLRLAAEHGIPAVLTNAARAAVPGGEGVGESWLKPAGLMHDAARRIIAAAGLGPGDLGNLLSNTESIAGRCRLDPGADLGWGAMGGAAAVADDVAEALKELGVRFAPRDAGSGVAGHGFDVEAAQAERVFRRVLERFGPDRAVLAAAPQSARAAAEPAPPACGQPELLAAAERPAQEPVPAEPVGVVLGDAGLLDRVPVQPSRLGPPVAQFAPEDLAWLGLDPVGLRGSAMLDIVAHADAEARRMGGVGLGLEAAGAADDQARWLEERHPEAFLAARLERCRDPRSQRDLRAEADSLGIPLLPVDVALSGAGHRVERVTAGPAEGRLGVRLPLGGVPGLSRGDVGRLVAGQPYASIAEVRDSARLSPSALRRLADAGALDALHRAAARAGTHADVVASLAGLASTPPGRSAPPVAGQLTLELA</sequence>
<reference evidence="3" key="1">
    <citation type="journal article" date="2019" name="Int. J. Syst. Evol. Microbiol.">
        <title>The Global Catalogue of Microorganisms (GCM) 10K type strain sequencing project: providing services to taxonomists for standard genome sequencing and annotation.</title>
        <authorList>
            <consortium name="The Broad Institute Genomics Platform"/>
            <consortium name="The Broad Institute Genome Sequencing Center for Infectious Disease"/>
            <person name="Wu L."/>
            <person name="Ma J."/>
        </authorList>
    </citation>
    <scope>NUCLEOTIDE SEQUENCE [LARGE SCALE GENOMIC DNA]</scope>
    <source>
        <strain evidence="3">JCM 16034</strain>
    </source>
</reference>
<dbReference type="InterPro" id="IPR016195">
    <property type="entry name" value="Pol/histidinol_Pase-like"/>
</dbReference>
<dbReference type="PANTHER" id="PTHR32294">
    <property type="entry name" value="DNA POLYMERASE III SUBUNIT ALPHA"/>
    <property type="match status" value="1"/>
</dbReference>
<name>A0ABP5NCT3_9MICC</name>
<proteinExistence type="predicted"/>
<dbReference type="SUPFAM" id="SSF89550">
    <property type="entry name" value="PHP domain-like"/>
    <property type="match status" value="1"/>
</dbReference>
<dbReference type="PANTHER" id="PTHR32294:SF4">
    <property type="entry name" value="ERROR-PRONE DNA POLYMERASE"/>
    <property type="match status" value="1"/>
</dbReference>
<gene>
    <name evidence="2" type="ORF">GCM10009849_06290</name>
</gene>
<dbReference type="InterPro" id="IPR029460">
    <property type="entry name" value="DNAPol_HHH"/>
</dbReference>
<dbReference type="InterPro" id="IPR003141">
    <property type="entry name" value="Pol/His_phosphatase_N"/>
</dbReference>
<dbReference type="Proteomes" id="UP001500432">
    <property type="component" value="Unassembled WGS sequence"/>
</dbReference>
<keyword evidence="3" id="KW-1185">Reference proteome</keyword>
<dbReference type="Pfam" id="PF14579">
    <property type="entry name" value="HHH_6"/>
    <property type="match status" value="1"/>
</dbReference>
<dbReference type="Pfam" id="PF02811">
    <property type="entry name" value="PHP"/>
    <property type="match status" value="1"/>
</dbReference>
<organism evidence="2 3">
    <name type="scientific">Sinomonas flava</name>
    <dbReference type="NCBI Taxonomy" id="496857"/>
    <lineage>
        <taxon>Bacteria</taxon>
        <taxon>Bacillati</taxon>
        <taxon>Actinomycetota</taxon>
        <taxon>Actinomycetes</taxon>
        <taxon>Micrococcales</taxon>
        <taxon>Micrococcaceae</taxon>
        <taxon>Sinomonas</taxon>
    </lineage>
</organism>
<dbReference type="InterPro" id="IPR004013">
    <property type="entry name" value="PHP_dom"/>
</dbReference>
<evidence type="ECO:0000313" key="3">
    <source>
        <dbReference type="Proteomes" id="UP001500432"/>
    </source>
</evidence>
<dbReference type="RefSeq" id="WP_344298256.1">
    <property type="nucleotide sequence ID" value="NZ_BAAAQW010000003.1"/>
</dbReference>
<dbReference type="InterPro" id="IPR004805">
    <property type="entry name" value="DnaE2/DnaE/PolC"/>
</dbReference>
<comment type="caution">
    <text evidence="2">The sequence shown here is derived from an EMBL/GenBank/DDBJ whole genome shotgun (WGS) entry which is preliminary data.</text>
</comment>
<evidence type="ECO:0000259" key="1">
    <source>
        <dbReference type="SMART" id="SM00481"/>
    </source>
</evidence>
<dbReference type="EMBL" id="BAAAQW010000003">
    <property type="protein sequence ID" value="GAA2197430.1"/>
    <property type="molecule type" value="Genomic_DNA"/>
</dbReference>
<evidence type="ECO:0000313" key="2">
    <source>
        <dbReference type="EMBL" id="GAA2197430.1"/>
    </source>
</evidence>
<dbReference type="Gene3D" id="3.20.20.140">
    <property type="entry name" value="Metal-dependent hydrolases"/>
    <property type="match status" value="1"/>
</dbReference>
<accession>A0ABP5NCT3</accession>
<dbReference type="SMART" id="SM00481">
    <property type="entry name" value="POLIIIAc"/>
    <property type="match status" value="1"/>
</dbReference>